<dbReference type="Proteomes" id="UP000287296">
    <property type="component" value="Unassembled WGS sequence"/>
</dbReference>
<name>A0A429X3L1_SIMTE</name>
<comment type="cofactor">
    <cofactor evidence="1 13">
        <name>Mg(2+)</name>
        <dbReference type="ChEBI" id="CHEBI:18420"/>
    </cofactor>
</comment>
<evidence type="ECO:0000256" key="7">
    <source>
        <dbReference type="ARBA" id="ARBA00022505"/>
    </source>
</evidence>
<comment type="function">
    <text evidence="2 13">Catalyzes the insertion of molybdate into adenylated molybdopterin with the concomitant release of AMP.</text>
</comment>
<dbReference type="GO" id="GO:0006777">
    <property type="term" value="P:Mo-molybdopterin cofactor biosynthetic process"/>
    <property type="evidence" value="ECO:0007669"/>
    <property type="project" value="UniProtKB-UniRule"/>
</dbReference>
<dbReference type="PANTHER" id="PTHR10192">
    <property type="entry name" value="MOLYBDOPTERIN BIOSYNTHESIS PROTEIN"/>
    <property type="match status" value="1"/>
</dbReference>
<dbReference type="SUPFAM" id="SSF63882">
    <property type="entry name" value="MoeA N-terminal region -like"/>
    <property type="match status" value="1"/>
</dbReference>
<dbReference type="Pfam" id="PF03453">
    <property type="entry name" value="MoeA_N"/>
    <property type="match status" value="1"/>
</dbReference>
<dbReference type="Gene3D" id="2.40.340.10">
    <property type="entry name" value="MoeA, C-terminal, domain IV"/>
    <property type="match status" value="1"/>
</dbReference>
<dbReference type="AlphaFoldDB" id="A0A429X3L1"/>
<comment type="catalytic activity">
    <reaction evidence="12">
        <text>adenylyl-molybdopterin + molybdate = Mo-molybdopterin + AMP + H(+)</text>
        <dbReference type="Rhea" id="RHEA:35047"/>
        <dbReference type="ChEBI" id="CHEBI:15378"/>
        <dbReference type="ChEBI" id="CHEBI:36264"/>
        <dbReference type="ChEBI" id="CHEBI:62727"/>
        <dbReference type="ChEBI" id="CHEBI:71302"/>
        <dbReference type="ChEBI" id="CHEBI:456215"/>
        <dbReference type="EC" id="2.10.1.1"/>
    </reaction>
</comment>
<evidence type="ECO:0000259" key="14">
    <source>
        <dbReference type="SMART" id="SM00852"/>
    </source>
</evidence>
<dbReference type="InterPro" id="IPR036425">
    <property type="entry name" value="MoaB/Mog-like_dom_sf"/>
</dbReference>
<evidence type="ECO:0000256" key="5">
    <source>
        <dbReference type="ARBA" id="ARBA00013269"/>
    </source>
</evidence>
<dbReference type="SUPFAM" id="SSF53218">
    <property type="entry name" value="Molybdenum cofactor biosynthesis proteins"/>
    <property type="match status" value="1"/>
</dbReference>
<keyword evidence="7 13" id="KW-0500">Molybdenum</keyword>
<keyword evidence="8 13" id="KW-0808">Transferase</keyword>
<accession>A0A429X3L1</accession>
<dbReference type="FunFam" id="3.40.980.10:FF:000004">
    <property type="entry name" value="Molybdopterin molybdenumtransferase"/>
    <property type="match status" value="1"/>
</dbReference>
<dbReference type="Pfam" id="PF00994">
    <property type="entry name" value="MoCF_biosynth"/>
    <property type="match status" value="1"/>
</dbReference>
<evidence type="ECO:0000256" key="8">
    <source>
        <dbReference type="ARBA" id="ARBA00022679"/>
    </source>
</evidence>
<dbReference type="RefSeq" id="WP_120118642.1">
    <property type="nucleotide sequence ID" value="NZ_BORI01000006.1"/>
</dbReference>
<comment type="caution">
    <text evidence="16">The sequence shown here is derived from an EMBL/GenBank/DDBJ whole genome shotgun (WGS) entry which is preliminary data.</text>
</comment>
<dbReference type="GO" id="GO:0061599">
    <property type="term" value="F:molybdopterin molybdotransferase activity"/>
    <property type="evidence" value="ECO:0007669"/>
    <property type="project" value="UniProtKB-UniRule"/>
</dbReference>
<dbReference type="InterPro" id="IPR005111">
    <property type="entry name" value="MoeA_C_domain_IV"/>
</dbReference>
<dbReference type="EMBL" id="BORJ01000022">
    <property type="protein sequence ID" value="GIN99248.1"/>
    <property type="molecule type" value="Genomic_DNA"/>
</dbReference>
<dbReference type="NCBIfam" id="TIGR00177">
    <property type="entry name" value="molyb_syn"/>
    <property type="match status" value="1"/>
</dbReference>
<evidence type="ECO:0000256" key="9">
    <source>
        <dbReference type="ARBA" id="ARBA00022723"/>
    </source>
</evidence>
<dbReference type="Proteomes" id="UP000680670">
    <property type="component" value="Unassembled WGS sequence"/>
</dbReference>
<keyword evidence="18" id="KW-1185">Reference proteome</keyword>
<evidence type="ECO:0000256" key="3">
    <source>
        <dbReference type="ARBA" id="ARBA00005046"/>
    </source>
</evidence>
<reference evidence="15 18" key="2">
    <citation type="submission" date="2021-03" db="EMBL/GenBank/DDBJ databases">
        <title>Antimicrobial resistance genes in bacteria isolated from Japanese honey, and their potential for conferring macrolide and lincosamide resistance in the American foulbrood pathogen Paenibacillus larvae.</title>
        <authorList>
            <person name="Okamoto M."/>
            <person name="Kumagai M."/>
            <person name="Kanamori H."/>
            <person name="Takamatsu D."/>
        </authorList>
    </citation>
    <scope>NUCLEOTIDE SEQUENCE [LARGE SCALE GENOMIC DNA]</scope>
    <source>
        <strain evidence="15 18">J6TS1</strain>
    </source>
</reference>
<dbReference type="OrthoDB" id="9804758at2"/>
<dbReference type="InterPro" id="IPR001453">
    <property type="entry name" value="MoaB/Mog_dom"/>
</dbReference>
<dbReference type="GO" id="GO:0046872">
    <property type="term" value="F:metal ion binding"/>
    <property type="evidence" value="ECO:0007669"/>
    <property type="project" value="UniProtKB-UniRule"/>
</dbReference>
<evidence type="ECO:0000256" key="6">
    <source>
        <dbReference type="ARBA" id="ARBA00021108"/>
    </source>
</evidence>
<gene>
    <name evidence="15" type="primary">moeA</name>
    <name evidence="16" type="ORF">D5F11_019960</name>
    <name evidence="15" type="ORF">J6TS1_51180</name>
</gene>
<dbReference type="InterPro" id="IPR038987">
    <property type="entry name" value="MoeA-like"/>
</dbReference>
<evidence type="ECO:0000256" key="2">
    <source>
        <dbReference type="ARBA" id="ARBA00002901"/>
    </source>
</evidence>
<sequence>MVERRKPIWIKEAVEKVMEYKKRGEGETVSIHDCDARYLYAPLIADHDVPPFDRSPYDGFALRAKDTENASRENPLLFEVIDEIGAGQVSLQKVGQLEAVRIMTGAQIPDGADCVIMLELVKELTEGGKKYIEVKRTLHEGDNVSYQGEDAQKGSSLIDKGERVTPGIKALLATFGYSKVKVSQKPTVGIIATGSELLRPEDDLVPGKIRDSNGYMIESQVLRTGGIYKKYDNCADDLEALYKAMVAALEECDIVITTGGVSVGDFDYLPEIYNRLGAKLLFNKIAMRPGSVTSCAEIDGRLLFGLSGNPSACFVGFELFVKPYLRYWMHSNRPYTCFITGELYSDFPKPNPFSRFVRGKLSYKDGRVYAEPVGLDKSGVVTSIAWADCLIVLPGGTRGYQAGDQVDLILLEDQQGSGVPWQERKLSKL</sequence>
<keyword evidence="11 13" id="KW-0501">Molybdenum cofactor biosynthesis</keyword>
<dbReference type="Gene3D" id="3.90.105.10">
    <property type="entry name" value="Molybdopterin biosynthesis moea protein, domain 2"/>
    <property type="match status" value="1"/>
</dbReference>
<proteinExistence type="inferred from homology"/>
<dbReference type="SMART" id="SM00852">
    <property type="entry name" value="MoCF_biosynth"/>
    <property type="match status" value="1"/>
</dbReference>
<dbReference type="FunFam" id="2.170.190.11:FF:000001">
    <property type="entry name" value="Molybdopterin molybdenumtransferase"/>
    <property type="match status" value="1"/>
</dbReference>
<evidence type="ECO:0000256" key="13">
    <source>
        <dbReference type="RuleBase" id="RU365090"/>
    </source>
</evidence>
<dbReference type="InterPro" id="IPR036688">
    <property type="entry name" value="MoeA_C_domain_IV_sf"/>
</dbReference>
<comment type="pathway">
    <text evidence="3 13">Cofactor biosynthesis; molybdopterin biosynthesis.</text>
</comment>
<dbReference type="Gene3D" id="2.170.190.11">
    <property type="entry name" value="Molybdopterin biosynthesis moea protein, domain 3"/>
    <property type="match status" value="1"/>
</dbReference>
<dbReference type="Pfam" id="PF03454">
    <property type="entry name" value="MoeA_C"/>
    <property type="match status" value="1"/>
</dbReference>
<dbReference type="NCBIfam" id="NF045515">
    <property type="entry name" value="Glp_gephyrin"/>
    <property type="match status" value="1"/>
</dbReference>
<feature type="domain" description="MoaB/Mog" evidence="14">
    <location>
        <begin position="189"/>
        <end position="327"/>
    </location>
</feature>
<dbReference type="EC" id="2.10.1.1" evidence="5 13"/>
<dbReference type="Gene3D" id="3.40.980.10">
    <property type="entry name" value="MoaB/Mog-like domain"/>
    <property type="match status" value="1"/>
</dbReference>
<dbReference type="GO" id="GO:0005829">
    <property type="term" value="C:cytosol"/>
    <property type="evidence" value="ECO:0007669"/>
    <property type="project" value="TreeGrafter"/>
</dbReference>
<protein>
    <recommendedName>
        <fullName evidence="6 13">Molybdopterin molybdenumtransferase</fullName>
        <ecNumber evidence="5 13">2.10.1.1</ecNumber>
    </recommendedName>
</protein>
<dbReference type="CDD" id="cd00887">
    <property type="entry name" value="MoeA"/>
    <property type="match status" value="1"/>
</dbReference>
<dbReference type="EMBL" id="QYTW02000026">
    <property type="protein sequence ID" value="RST57961.1"/>
    <property type="molecule type" value="Genomic_DNA"/>
</dbReference>
<evidence type="ECO:0000256" key="1">
    <source>
        <dbReference type="ARBA" id="ARBA00001946"/>
    </source>
</evidence>
<dbReference type="UniPathway" id="UPA00344"/>
<evidence type="ECO:0000256" key="4">
    <source>
        <dbReference type="ARBA" id="ARBA00010763"/>
    </source>
</evidence>
<comment type="similarity">
    <text evidence="4 13">Belongs to the MoeA family.</text>
</comment>
<evidence type="ECO:0000313" key="15">
    <source>
        <dbReference type="EMBL" id="GIN99248.1"/>
    </source>
</evidence>
<dbReference type="SUPFAM" id="SSF63867">
    <property type="entry name" value="MoeA C-terminal domain-like"/>
    <property type="match status" value="1"/>
</dbReference>
<dbReference type="InterPro" id="IPR005110">
    <property type="entry name" value="MoeA_linker/N"/>
</dbReference>
<evidence type="ECO:0000256" key="11">
    <source>
        <dbReference type="ARBA" id="ARBA00023150"/>
    </source>
</evidence>
<organism evidence="16 17">
    <name type="scientific">Siminovitchia terrae</name>
    <name type="common">Bacillus terrae</name>
    <dbReference type="NCBI Taxonomy" id="1914933"/>
    <lineage>
        <taxon>Bacteria</taxon>
        <taxon>Bacillati</taxon>
        <taxon>Bacillota</taxon>
        <taxon>Bacilli</taxon>
        <taxon>Bacillales</taxon>
        <taxon>Bacillaceae</taxon>
        <taxon>Siminovitchia</taxon>
    </lineage>
</organism>
<dbReference type="PANTHER" id="PTHR10192:SF5">
    <property type="entry name" value="GEPHYRIN"/>
    <property type="match status" value="1"/>
</dbReference>
<dbReference type="InterPro" id="IPR036135">
    <property type="entry name" value="MoeA_linker/N_sf"/>
</dbReference>
<evidence type="ECO:0000313" key="16">
    <source>
        <dbReference type="EMBL" id="RST57961.1"/>
    </source>
</evidence>
<evidence type="ECO:0000256" key="12">
    <source>
        <dbReference type="ARBA" id="ARBA00047317"/>
    </source>
</evidence>
<keyword evidence="9 13" id="KW-0479">Metal-binding</keyword>
<reference evidence="16 17" key="1">
    <citation type="submission" date="2018-12" db="EMBL/GenBank/DDBJ databases">
        <authorList>
            <person name="Sun L."/>
            <person name="Chen Z."/>
        </authorList>
    </citation>
    <scope>NUCLEOTIDE SEQUENCE [LARGE SCALE GENOMIC DNA]</scope>
    <source>
        <strain evidence="16 17">LMG 29736</strain>
    </source>
</reference>
<evidence type="ECO:0000313" key="18">
    <source>
        <dbReference type="Proteomes" id="UP000680670"/>
    </source>
</evidence>
<keyword evidence="10 13" id="KW-0460">Magnesium</keyword>
<evidence type="ECO:0000256" key="10">
    <source>
        <dbReference type="ARBA" id="ARBA00022842"/>
    </source>
</evidence>
<evidence type="ECO:0000313" key="17">
    <source>
        <dbReference type="Proteomes" id="UP000287296"/>
    </source>
</evidence>